<dbReference type="EMBL" id="JAJGQJ010000009">
    <property type="protein sequence ID" value="MCC4619721.1"/>
    <property type="molecule type" value="Genomic_DNA"/>
</dbReference>
<comment type="subcellular location">
    <subcellularLocation>
        <location evidence="2">Cell outer membrane</location>
        <topology evidence="2">Lipid-anchor</topology>
    </subcellularLocation>
</comment>
<keyword evidence="2" id="KW-0449">Lipoprotein</keyword>
<keyword evidence="4" id="KW-1185">Reference proteome</keyword>
<dbReference type="RefSeq" id="WP_029218078.1">
    <property type="nucleotide sequence ID" value="NZ_CAWLZN010000001.1"/>
</dbReference>
<feature type="chain" id="PRO_5044991310" evidence="2">
    <location>
        <begin position="18"/>
        <end position="484"/>
    </location>
</feature>
<reference evidence="3 4" key="1">
    <citation type="submission" date="2021-10" db="EMBL/GenBank/DDBJ databases">
        <title>Genome sequencing of Xanthomonas strains from NCPPB.</title>
        <authorList>
            <person name="Hussein R."/>
            <person name="Harrison J."/>
            <person name="Studholme D.J."/>
            <person name="Vicente J."/>
            <person name="Grant M."/>
        </authorList>
    </citation>
    <scope>NUCLEOTIDE SEQUENCE [LARGE SCALE GENOMIC DNA]</scope>
    <source>
        <strain evidence="3 4">NCPPB 101</strain>
    </source>
</reference>
<dbReference type="PROSITE" id="PS51257">
    <property type="entry name" value="PROKAR_LIPOPROTEIN"/>
    <property type="match status" value="1"/>
</dbReference>
<keyword evidence="2" id="KW-0812">Transmembrane</keyword>
<keyword evidence="2" id="KW-0732">Signal</keyword>
<organism evidence="3 4">
    <name type="scientific">Xanthomonas cassavae CFBP 4642</name>
    <dbReference type="NCBI Taxonomy" id="1219375"/>
    <lineage>
        <taxon>Bacteria</taxon>
        <taxon>Pseudomonadati</taxon>
        <taxon>Pseudomonadota</taxon>
        <taxon>Gammaproteobacteria</taxon>
        <taxon>Lysobacterales</taxon>
        <taxon>Lysobacteraceae</taxon>
        <taxon>Xanthomonas</taxon>
    </lineage>
</organism>
<keyword evidence="2" id="KW-1134">Transmembrane beta strand</keyword>
<dbReference type="Proteomes" id="UP001199206">
    <property type="component" value="Unassembled WGS sequence"/>
</dbReference>
<dbReference type="InterPro" id="IPR010131">
    <property type="entry name" value="MdtP/NodT-like"/>
</dbReference>
<dbReference type="SUPFAM" id="SSF56954">
    <property type="entry name" value="Outer membrane efflux proteins (OEP)"/>
    <property type="match status" value="1"/>
</dbReference>
<gene>
    <name evidence="3" type="ORF">LL965_06315</name>
</gene>
<protein>
    <submittedName>
        <fullName evidence="3">Efflux transporter outer membrane subunit</fullName>
    </submittedName>
</protein>
<keyword evidence="2" id="KW-0472">Membrane</keyword>
<dbReference type="PANTHER" id="PTHR30203:SF21">
    <property type="entry name" value="OUTER MEMBRANE COMPONENT OF MULTIDRUG EFFLUX PUMP-RELATED"/>
    <property type="match status" value="1"/>
</dbReference>
<accession>A0ABS8HC21</accession>
<comment type="caution">
    <text evidence="3">The sequence shown here is derived from an EMBL/GenBank/DDBJ whole genome shotgun (WGS) entry which is preliminary data.</text>
</comment>
<sequence>MNALRLLGLSIVIASMAACSTVGPDYALPPDAAYNRPAANAPFLDSGNAQVQPGAALPARWWALYQDPMLDGLIEQALRDNVELKVAGANLRRAAAVYEQALDAGGFDYEVDAGVSRAQVSAEAFLQEEALPVFNLADGKLGVSYQFDLFGKLQRGAEAAHADTQVAQAAIDLARVTVAAQVAGSYVEICHANHELHVAEHSLQLQQRSRDMTQRLIAAGRGTPPDLARATAQVAMLEAALPPLRARRQAAGYRLAALLGKTPGELPAGVDRCDQPPALQQPIPVGDGRALLARRPDVRQAERRLAAATARIGVATAELYPDIRLGGSIGATGLLADFGEPATHAWSFGPLISWTLPSAGAHARVRATEAGADATLAQFDHTVLQALREVQTALSRYAQDLDRLHLLEQAQQQADLASAQNRRLYQGGRTPYLSSLDAERTLATADMTLANAQAQVSQDQLQVFLALGGGWEATAGRTDPTAAR</sequence>
<evidence type="ECO:0000313" key="3">
    <source>
        <dbReference type="EMBL" id="MCC4619721.1"/>
    </source>
</evidence>
<comment type="similarity">
    <text evidence="1 2">Belongs to the outer membrane factor (OMF) (TC 1.B.17) family.</text>
</comment>
<evidence type="ECO:0000256" key="2">
    <source>
        <dbReference type="RuleBase" id="RU362097"/>
    </source>
</evidence>
<dbReference type="PANTHER" id="PTHR30203">
    <property type="entry name" value="OUTER MEMBRANE CATION EFFLUX PROTEIN"/>
    <property type="match status" value="1"/>
</dbReference>
<dbReference type="Gene3D" id="2.20.200.10">
    <property type="entry name" value="Outer membrane efflux proteins (OEP)"/>
    <property type="match status" value="1"/>
</dbReference>
<evidence type="ECO:0000313" key="4">
    <source>
        <dbReference type="Proteomes" id="UP001199206"/>
    </source>
</evidence>
<dbReference type="InterPro" id="IPR003423">
    <property type="entry name" value="OMP_efflux"/>
</dbReference>
<proteinExistence type="inferred from homology"/>
<evidence type="ECO:0000256" key="1">
    <source>
        <dbReference type="ARBA" id="ARBA00007613"/>
    </source>
</evidence>
<dbReference type="Pfam" id="PF02321">
    <property type="entry name" value="OEP"/>
    <property type="match status" value="2"/>
</dbReference>
<keyword evidence="2" id="KW-0564">Palmitate</keyword>
<dbReference type="NCBIfam" id="TIGR01845">
    <property type="entry name" value="outer_NodT"/>
    <property type="match status" value="1"/>
</dbReference>
<dbReference type="Gene3D" id="1.20.1600.10">
    <property type="entry name" value="Outer membrane efflux proteins (OEP)"/>
    <property type="match status" value="1"/>
</dbReference>
<feature type="signal peptide" evidence="2">
    <location>
        <begin position="1"/>
        <end position="17"/>
    </location>
</feature>
<name>A0ABS8HC21_9XANT</name>